<evidence type="ECO:0000256" key="4">
    <source>
        <dbReference type="PROSITE-ProRule" id="PRU00169"/>
    </source>
</evidence>
<feature type="domain" description="Response regulatory" evidence="7">
    <location>
        <begin position="11"/>
        <end position="128"/>
    </location>
</feature>
<dbReference type="InterPro" id="IPR004358">
    <property type="entry name" value="Sig_transdc_His_kin-like_C"/>
</dbReference>
<name>A0ABW7FB53_9BURK</name>
<feature type="modified residue" description="4-aspartylphosphate" evidence="4">
    <location>
        <position position="60"/>
    </location>
</feature>
<proteinExistence type="predicted"/>
<evidence type="ECO:0000259" key="7">
    <source>
        <dbReference type="PROSITE" id="PS50110"/>
    </source>
</evidence>
<evidence type="ECO:0000259" key="6">
    <source>
        <dbReference type="PROSITE" id="PS50109"/>
    </source>
</evidence>
<keyword evidence="8" id="KW-0067">ATP-binding</keyword>
<evidence type="ECO:0000256" key="1">
    <source>
        <dbReference type="ARBA" id="ARBA00000085"/>
    </source>
</evidence>
<dbReference type="InterPro" id="IPR001789">
    <property type="entry name" value="Sig_transdc_resp-reg_receiver"/>
</dbReference>
<evidence type="ECO:0000313" key="9">
    <source>
        <dbReference type="Proteomes" id="UP001606210"/>
    </source>
</evidence>
<dbReference type="Pfam" id="PF00512">
    <property type="entry name" value="HisKA"/>
    <property type="match status" value="1"/>
</dbReference>
<dbReference type="InterPro" id="IPR003594">
    <property type="entry name" value="HATPase_dom"/>
</dbReference>
<dbReference type="Proteomes" id="UP001606210">
    <property type="component" value="Unassembled WGS sequence"/>
</dbReference>
<dbReference type="SMART" id="SM00448">
    <property type="entry name" value="REC"/>
    <property type="match status" value="1"/>
</dbReference>
<dbReference type="Pfam" id="PF00072">
    <property type="entry name" value="Response_reg"/>
    <property type="match status" value="1"/>
</dbReference>
<comment type="catalytic activity">
    <reaction evidence="1">
        <text>ATP + protein L-histidine = ADP + protein N-phospho-L-histidine.</text>
        <dbReference type="EC" id="2.7.13.3"/>
    </reaction>
</comment>
<dbReference type="SUPFAM" id="SSF52172">
    <property type="entry name" value="CheY-like"/>
    <property type="match status" value="1"/>
</dbReference>
<dbReference type="InterPro" id="IPR036097">
    <property type="entry name" value="HisK_dim/P_sf"/>
</dbReference>
<dbReference type="Gene3D" id="1.10.287.130">
    <property type="match status" value="1"/>
</dbReference>
<evidence type="ECO:0000256" key="2">
    <source>
        <dbReference type="ARBA" id="ARBA00012438"/>
    </source>
</evidence>
<comment type="caution">
    <text evidence="8">The sequence shown here is derived from an EMBL/GenBank/DDBJ whole genome shotgun (WGS) entry which is preliminary data.</text>
</comment>
<dbReference type="PANTHER" id="PTHR43547:SF2">
    <property type="entry name" value="HYBRID SIGNAL TRANSDUCTION HISTIDINE KINASE C"/>
    <property type="match status" value="1"/>
</dbReference>
<dbReference type="SMART" id="SM00388">
    <property type="entry name" value="HisKA"/>
    <property type="match status" value="1"/>
</dbReference>
<dbReference type="PANTHER" id="PTHR43547">
    <property type="entry name" value="TWO-COMPONENT HISTIDINE KINASE"/>
    <property type="match status" value="1"/>
</dbReference>
<sequence>MSAPPPTDVVKLLLVDDLPENLLALQALLRDDGLQMHCATSGEEALSLLLEHEFALALLDVQMPGMSGFDLAELIRGSSRTRQLPIVFVSAADRNQAYSFRGYENGAVDFLFKPLDAQAVKSKVRVFTELHAKSRALRRQLVELETARAEQQQLLDTLQRTQADLQRALKMRDEFMSMVTHELRTPLGVMALEVIMRRSRLDKGDLAWFSPERLQAMIDKDDRQVRSMTRLIEDMLDISRIQHGRLSIHPRRTDLGELAGRVVADFEPQYQQVGLTLSAQPGIVGEWDDSRIAQVLVNLLSNALRYGQGRPVHVEVGLTGDGFARLAVTDQGPGIPAEDQGRVFQQFERLPSTGKAPGMGLGLYISQQFVQAHRGRIGLHSEPGRGACFEALLPLTAA</sequence>
<reference evidence="8 9" key="1">
    <citation type="submission" date="2024-08" db="EMBL/GenBank/DDBJ databases">
        <authorList>
            <person name="Lu H."/>
        </authorList>
    </citation>
    <scope>NUCLEOTIDE SEQUENCE [LARGE SCALE GENOMIC DNA]</scope>
    <source>
        <strain evidence="8 9">LYH14W</strain>
    </source>
</reference>
<keyword evidence="9" id="KW-1185">Reference proteome</keyword>
<dbReference type="InterPro" id="IPR011006">
    <property type="entry name" value="CheY-like_superfamily"/>
</dbReference>
<dbReference type="Gene3D" id="3.30.565.10">
    <property type="entry name" value="Histidine kinase-like ATPase, C-terminal domain"/>
    <property type="match status" value="1"/>
</dbReference>
<dbReference type="PROSITE" id="PS50110">
    <property type="entry name" value="RESPONSE_REGULATORY"/>
    <property type="match status" value="1"/>
</dbReference>
<dbReference type="SUPFAM" id="SSF47384">
    <property type="entry name" value="Homodimeric domain of signal transducing histidine kinase"/>
    <property type="match status" value="1"/>
</dbReference>
<accession>A0ABW7FB53</accession>
<dbReference type="Gene3D" id="3.40.50.2300">
    <property type="match status" value="1"/>
</dbReference>
<keyword evidence="3 4" id="KW-0597">Phosphoprotein</keyword>
<dbReference type="PRINTS" id="PR00344">
    <property type="entry name" value="BCTRLSENSOR"/>
</dbReference>
<keyword evidence="8" id="KW-0547">Nucleotide-binding</keyword>
<organism evidence="8 9">
    <name type="scientific">Pelomonas parva</name>
    <dbReference type="NCBI Taxonomy" id="3299032"/>
    <lineage>
        <taxon>Bacteria</taxon>
        <taxon>Pseudomonadati</taxon>
        <taxon>Pseudomonadota</taxon>
        <taxon>Betaproteobacteria</taxon>
        <taxon>Burkholderiales</taxon>
        <taxon>Sphaerotilaceae</taxon>
        <taxon>Roseateles</taxon>
    </lineage>
</organism>
<dbReference type="CDD" id="cd00082">
    <property type="entry name" value="HisKA"/>
    <property type="match status" value="1"/>
</dbReference>
<evidence type="ECO:0000256" key="5">
    <source>
        <dbReference type="SAM" id="Coils"/>
    </source>
</evidence>
<keyword evidence="5" id="KW-0175">Coiled coil</keyword>
<dbReference type="GO" id="GO:0005524">
    <property type="term" value="F:ATP binding"/>
    <property type="evidence" value="ECO:0007669"/>
    <property type="project" value="UniProtKB-KW"/>
</dbReference>
<dbReference type="EC" id="2.7.13.3" evidence="2"/>
<evidence type="ECO:0000256" key="3">
    <source>
        <dbReference type="ARBA" id="ARBA00022553"/>
    </source>
</evidence>
<dbReference type="InterPro" id="IPR036890">
    <property type="entry name" value="HATPase_C_sf"/>
</dbReference>
<feature type="coiled-coil region" evidence="5">
    <location>
        <begin position="134"/>
        <end position="168"/>
    </location>
</feature>
<dbReference type="InterPro" id="IPR003661">
    <property type="entry name" value="HisK_dim/P_dom"/>
</dbReference>
<dbReference type="PROSITE" id="PS50109">
    <property type="entry name" value="HIS_KIN"/>
    <property type="match status" value="1"/>
</dbReference>
<feature type="domain" description="Histidine kinase" evidence="6">
    <location>
        <begin position="178"/>
        <end position="397"/>
    </location>
</feature>
<dbReference type="SMART" id="SM00387">
    <property type="entry name" value="HATPase_c"/>
    <property type="match status" value="1"/>
</dbReference>
<dbReference type="InterPro" id="IPR005467">
    <property type="entry name" value="His_kinase_dom"/>
</dbReference>
<dbReference type="CDD" id="cd00075">
    <property type="entry name" value="HATPase"/>
    <property type="match status" value="1"/>
</dbReference>
<dbReference type="Pfam" id="PF02518">
    <property type="entry name" value="HATPase_c"/>
    <property type="match status" value="1"/>
</dbReference>
<dbReference type="EMBL" id="JBIGHV010000017">
    <property type="protein sequence ID" value="MFG6433852.1"/>
    <property type="molecule type" value="Genomic_DNA"/>
</dbReference>
<evidence type="ECO:0000313" key="8">
    <source>
        <dbReference type="EMBL" id="MFG6433852.1"/>
    </source>
</evidence>
<dbReference type="SUPFAM" id="SSF55874">
    <property type="entry name" value="ATPase domain of HSP90 chaperone/DNA topoisomerase II/histidine kinase"/>
    <property type="match status" value="1"/>
</dbReference>
<gene>
    <name evidence="8" type="ORF">ACG00Y_28380</name>
</gene>
<protein>
    <recommendedName>
        <fullName evidence="2">histidine kinase</fullName>
        <ecNumber evidence="2">2.7.13.3</ecNumber>
    </recommendedName>
</protein>
<dbReference type="RefSeq" id="WP_394484961.1">
    <property type="nucleotide sequence ID" value="NZ_JBIGHV010000017.1"/>
</dbReference>